<dbReference type="EMBL" id="CP012526">
    <property type="protein sequence ID" value="ALC46003.1"/>
    <property type="molecule type" value="Genomic_DNA"/>
</dbReference>
<sequence length="180" mass="20150">MRWQIDTPSQRGGGHQHLNFAIQKQFLNALAIRLLQTSMMQSNAKGQAELQVLIAYVMQQLLDLMLLHVQELLGIVIAGHKRNQVQGGETRLATRGDKHYGRLTWRVGAYGLEGGTIHGGHAWTVVFAREAIDVHLQRHRPHRGLEIVQTHALDAQPVGQVLRIGQRSGQAYNAYGVTRM</sequence>
<protein>
    <submittedName>
        <fullName evidence="1">Ccap</fullName>
    </submittedName>
</protein>
<evidence type="ECO:0000313" key="2">
    <source>
        <dbReference type="Proteomes" id="UP000494163"/>
    </source>
</evidence>
<dbReference type="AlphaFoldDB" id="A0A0M3QXI8"/>
<accession>A0A0M3QXI8</accession>
<reference evidence="1 2" key="1">
    <citation type="submission" date="2015-08" db="EMBL/GenBank/DDBJ databases">
        <title>Ancestral chromatin configuration constrains chromatin evolution on differentiating sex chromosomes in Drosophila.</title>
        <authorList>
            <person name="Zhou Q."/>
            <person name="Bachtrog D."/>
        </authorList>
    </citation>
    <scope>NUCLEOTIDE SEQUENCE [LARGE SCALE GENOMIC DNA]</scope>
    <source>
        <tissue evidence="1">Whole larvae</tissue>
    </source>
</reference>
<dbReference type="Proteomes" id="UP000494163">
    <property type="component" value="Chromosome 3R"/>
</dbReference>
<gene>
    <name evidence="1" type="ORF">Dbus_chr3Rg753</name>
</gene>
<evidence type="ECO:0000313" key="1">
    <source>
        <dbReference type="EMBL" id="ALC46003.1"/>
    </source>
</evidence>
<name>A0A0M3QXI8_DROBS</name>
<keyword evidence="2" id="KW-1185">Reference proteome</keyword>
<proteinExistence type="predicted"/>
<organism evidence="1 2">
    <name type="scientific">Drosophila busckii</name>
    <name type="common">Fruit fly</name>
    <dbReference type="NCBI Taxonomy" id="30019"/>
    <lineage>
        <taxon>Eukaryota</taxon>
        <taxon>Metazoa</taxon>
        <taxon>Ecdysozoa</taxon>
        <taxon>Arthropoda</taxon>
        <taxon>Hexapoda</taxon>
        <taxon>Insecta</taxon>
        <taxon>Pterygota</taxon>
        <taxon>Neoptera</taxon>
        <taxon>Endopterygota</taxon>
        <taxon>Diptera</taxon>
        <taxon>Brachycera</taxon>
        <taxon>Muscomorpha</taxon>
        <taxon>Ephydroidea</taxon>
        <taxon>Drosophilidae</taxon>
        <taxon>Drosophila</taxon>
    </lineage>
</organism>